<dbReference type="PANTHER" id="PTHR10157">
    <property type="entry name" value="DOPAMINE BETA HYDROXYLASE RELATED"/>
    <property type="match status" value="1"/>
</dbReference>
<dbReference type="SUPFAM" id="SSF49742">
    <property type="entry name" value="PHM/PNGase F"/>
    <property type="match status" value="1"/>
</dbReference>
<dbReference type="InterPro" id="IPR000945">
    <property type="entry name" value="DBH-like"/>
</dbReference>
<evidence type="ECO:0000256" key="1">
    <source>
        <dbReference type="ARBA" id="ARBA00010676"/>
    </source>
</evidence>
<dbReference type="InterPro" id="IPR014784">
    <property type="entry name" value="Cu2_ascorb_mOase-like_C"/>
</dbReference>
<dbReference type="FunFam" id="2.60.120.230:FF:000001">
    <property type="entry name" value="Monooxygenase, DBH-like 1"/>
    <property type="match status" value="1"/>
</dbReference>
<dbReference type="InterPro" id="IPR008977">
    <property type="entry name" value="PHM/PNGase_F_dom_sf"/>
</dbReference>
<reference evidence="5" key="1">
    <citation type="submission" date="2020-05" db="UniProtKB">
        <authorList>
            <consortium name="EnsemblMetazoa"/>
        </authorList>
    </citation>
    <scope>IDENTIFICATION</scope>
    <source>
        <strain evidence="5">Yale</strain>
    </source>
</reference>
<dbReference type="VEuPathDB" id="VectorBase:GMOY003327"/>
<dbReference type="STRING" id="37546.A0A1B0FHS4"/>
<dbReference type="InterPro" id="IPR024548">
    <property type="entry name" value="Cu2_monoox_C"/>
</dbReference>
<keyword evidence="6" id="KW-1185">Reference proteome</keyword>
<evidence type="ECO:0000313" key="5">
    <source>
        <dbReference type="EnsemblMetazoa" id="GMOY003327-PA"/>
    </source>
</evidence>
<dbReference type="GO" id="GO:0006589">
    <property type="term" value="P:octopamine biosynthetic process"/>
    <property type="evidence" value="ECO:0007669"/>
    <property type="project" value="TreeGrafter"/>
</dbReference>
<name>A0A1B0FHS4_GLOMM</name>
<organism evidence="5 6">
    <name type="scientific">Glossina morsitans morsitans</name>
    <name type="common">Savannah tsetse fly</name>
    <dbReference type="NCBI Taxonomy" id="37546"/>
    <lineage>
        <taxon>Eukaryota</taxon>
        <taxon>Metazoa</taxon>
        <taxon>Ecdysozoa</taxon>
        <taxon>Arthropoda</taxon>
        <taxon>Hexapoda</taxon>
        <taxon>Insecta</taxon>
        <taxon>Pterygota</taxon>
        <taxon>Neoptera</taxon>
        <taxon>Endopterygota</taxon>
        <taxon>Diptera</taxon>
        <taxon>Brachycera</taxon>
        <taxon>Muscomorpha</taxon>
        <taxon>Hippoboscoidea</taxon>
        <taxon>Glossinidae</taxon>
        <taxon>Glossina</taxon>
    </lineage>
</organism>
<keyword evidence="3" id="KW-0325">Glycoprotein</keyword>
<dbReference type="GO" id="GO:0004500">
    <property type="term" value="F:dopamine beta-monooxygenase activity"/>
    <property type="evidence" value="ECO:0007669"/>
    <property type="project" value="InterPro"/>
</dbReference>
<dbReference type="GO" id="GO:0030667">
    <property type="term" value="C:secretory granule membrane"/>
    <property type="evidence" value="ECO:0007669"/>
    <property type="project" value="TreeGrafter"/>
</dbReference>
<dbReference type="PANTHER" id="PTHR10157:SF40">
    <property type="entry name" value="MOXD1 HOMOLOG 2"/>
    <property type="match status" value="1"/>
</dbReference>
<dbReference type="GO" id="GO:0005507">
    <property type="term" value="F:copper ion binding"/>
    <property type="evidence" value="ECO:0007669"/>
    <property type="project" value="TreeGrafter"/>
</dbReference>
<evidence type="ECO:0000313" key="6">
    <source>
        <dbReference type="Proteomes" id="UP000092444"/>
    </source>
</evidence>
<dbReference type="Proteomes" id="UP000092444">
    <property type="component" value="Unassembled WGS sequence"/>
</dbReference>
<keyword evidence="2" id="KW-1015">Disulfide bond</keyword>
<accession>A0A1B0FHS4</accession>
<dbReference type="GO" id="GO:0042420">
    <property type="term" value="P:dopamine catabolic process"/>
    <property type="evidence" value="ECO:0007669"/>
    <property type="project" value="TreeGrafter"/>
</dbReference>
<proteinExistence type="inferred from homology"/>
<dbReference type="AlphaFoldDB" id="A0A1B0FHS4"/>
<dbReference type="Pfam" id="PF03712">
    <property type="entry name" value="Cu2_monoox_C"/>
    <property type="match status" value="1"/>
</dbReference>
<dbReference type="Gene3D" id="2.60.120.230">
    <property type="match status" value="1"/>
</dbReference>
<protein>
    <recommendedName>
        <fullName evidence="4">Copper type II ascorbate-dependent monooxygenase C-terminal domain-containing protein</fullName>
    </recommendedName>
</protein>
<dbReference type="EnsemblMetazoa" id="GMOY003327-RA">
    <property type="protein sequence ID" value="GMOY003327-PA"/>
    <property type="gene ID" value="GMOY003327"/>
</dbReference>
<evidence type="ECO:0000256" key="2">
    <source>
        <dbReference type="ARBA" id="ARBA00023157"/>
    </source>
</evidence>
<dbReference type="GO" id="GO:0042421">
    <property type="term" value="P:norepinephrine biosynthetic process"/>
    <property type="evidence" value="ECO:0007669"/>
    <property type="project" value="TreeGrafter"/>
</dbReference>
<sequence>MDPNWRHIIPPGQSQVISEGHCIEDCTAYAFPMDGIHIFAVMMRTHLIGKEIKLRQVCIAAARAATENALKIRQTEELPPIVHDSNIDVAYQDFRRLTAPVRALPGDRLIAECIYDSSSRKAITLGGLTMKEESCIVLMLYYPRQNKLTTCHSLPSLPTVLHSLGIEQLAT</sequence>
<evidence type="ECO:0000256" key="3">
    <source>
        <dbReference type="ARBA" id="ARBA00023180"/>
    </source>
</evidence>
<comment type="similarity">
    <text evidence="1">Belongs to the copper type II ascorbate-dependent monooxygenase family.</text>
</comment>
<evidence type="ECO:0000259" key="4">
    <source>
        <dbReference type="Pfam" id="PF03712"/>
    </source>
</evidence>
<feature type="domain" description="Copper type II ascorbate-dependent monooxygenase C-terminal" evidence="4">
    <location>
        <begin position="7"/>
        <end position="153"/>
    </location>
</feature>
<dbReference type="EMBL" id="CCAG010003996">
    <property type="status" value="NOT_ANNOTATED_CDS"/>
    <property type="molecule type" value="Genomic_DNA"/>
</dbReference>
<dbReference type="GO" id="GO:0005615">
    <property type="term" value="C:extracellular space"/>
    <property type="evidence" value="ECO:0007669"/>
    <property type="project" value="TreeGrafter"/>
</dbReference>